<gene>
    <name evidence="8" type="ORF">SAMN04488516_10315</name>
</gene>
<accession>A0A1H0CE24</accession>
<dbReference type="AlphaFoldDB" id="A0A1H0CE24"/>
<dbReference type="EMBL" id="FNIN01000003">
    <property type="protein sequence ID" value="SDN56168.1"/>
    <property type="molecule type" value="Genomic_DNA"/>
</dbReference>
<dbReference type="PROSITE" id="PS00444">
    <property type="entry name" value="POLYPRENYL_SYNTHASE_2"/>
    <property type="match status" value="1"/>
</dbReference>
<dbReference type="RefSeq" id="WP_092064018.1">
    <property type="nucleotide sequence ID" value="NZ_FNIN01000003.1"/>
</dbReference>
<protein>
    <submittedName>
        <fullName evidence="8">Geranylgeranyl diphosphate synthase, type II</fullName>
    </submittedName>
</protein>
<evidence type="ECO:0000256" key="4">
    <source>
        <dbReference type="ARBA" id="ARBA00022723"/>
    </source>
</evidence>
<evidence type="ECO:0000256" key="5">
    <source>
        <dbReference type="ARBA" id="ARBA00022842"/>
    </source>
</evidence>
<dbReference type="GO" id="GO:0016114">
    <property type="term" value="P:terpenoid biosynthetic process"/>
    <property type="evidence" value="ECO:0007669"/>
    <property type="project" value="UniProtKB-ARBA"/>
</dbReference>
<dbReference type="GO" id="GO:0004659">
    <property type="term" value="F:prenyltransferase activity"/>
    <property type="evidence" value="ECO:0007669"/>
    <property type="project" value="InterPro"/>
</dbReference>
<dbReference type="PANTHER" id="PTHR43281">
    <property type="entry name" value="FARNESYL DIPHOSPHATE SYNTHASE"/>
    <property type="match status" value="1"/>
</dbReference>
<evidence type="ECO:0000256" key="3">
    <source>
        <dbReference type="ARBA" id="ARBA00022679"/>
    </source>
</evidence>
<dbReference type="STRING" id="206665.SAMN04488516_10315"/>
<evidence type="ECO:0000256" key="7">
    <source>
        <dbReference type="RuleBase" id="RU004466"/>
    </source>
</evidence>
<organism evidence="8 9">
    <name type="scientific">Desulfonauticus submarinus</name>
    <dbReference type="NCBI Taxonomy" id="206665"/>
    <lineage>
        <taxon>Bacteria</taxon>
        <taxon>Pseudomonadati</taxon>
        <taxon>Thermodesulfobacteriota</taxon>
        <taxon>Desulfovibrionia</taxon>
        <taxon>Desulfovibrionales</taxon>
        <taxon>Desulfonauticaceae</taxon>
        <taxon>Desulfonauticus</taxon>
    </lineage>
</organism>
<dbReference type="InterPro" id="IPR033749">
    <property type="entry name" value="Polyprenyl_synt_CS"/>
</dbReference>
<keyword evidence="3 7" id="KW-0808">Transferase</keyword>
<dbReference type="PANTHER" id="PTHR43281:SF1">
    <property type="entry name" value="FARNESYL DIPHOSPHATE SYNTHASE"/>
    <property type="match status" value="1"/>
</dbReference>
<dbReference type="Pfam" id="PF00348">
    <property type="entry name" value="polyprenyl_synt"/>
    <property type="match status" value="1"/>
</dbReference>
<comment type="similarity">
    <text evidence="2 7">Belongs to the FPP/GGPP synthase family.</text>
</comment>
<keyword evidence="6" id="KW-0414">Isoprene biosynthesis</keyword>
<reference evidence="8 9" key="1">
    <citation type="submission" date="2016-10" db="EMBL/GenBank/DDBJ databases">
        <authorList>
            <person name="de Groot N.N."/>
        </authorList>
    </citation>
    <scope>NUCLEOTIDE SEQUENCE [LARGE SCALE GENOMIC DNA]</scope>
    <source>
        <strain evidence="8 9">DSM 15269</strain>
    </source>
</reference>
<dbReference type="OrthoDB" id="9805316at2"/>
<evidence type="ECO:0000256" key="1">
    <source>
        <dbReference type="ARBA" id="ARBA00001946"/>
    </source>
</evidence>
<dbReference type="Proteomes" id="UP000199602">
    <property type="component" value="Unassembled WGS sequence"/>
</dbReference>
<comment type="cofactor">
    <cofactor evidence="1">
        <name>Mg(2+)</name>
        <dbReference type="ChEBI" id="CHEBI:18420"/>
    </cofactor>
</comment>
<dbReference type="NCBIfam" id="NF045485">
    <property type="entry name" value="FPPsyn"/>
    <property type="match status" value="1"/>
</dbReference>
<evidence type="ECO:0000256" key="6">
    <source>
        <dbReference type="ARBA" id="ARBA00023229"/>
    </source>
</evidence>
<name>A0A1H0CE24_9BACT</name>
<dbReference type="GO" id="GO:0046872">
    <property type="term" value="F:metal ion binding"/>
    <property type="evidence" value="ECO:0007669"/>
    <property type="project" value="UniProtKB-KW"/>
</dbReference>
<dbReference type="Gene3D" id="1.10.600.10">
    <property type="entry name" value="Farnesyl Diphosphate Synthase"/>
    <property type="match status" value="1"/>
</dbReference>
<keyword evidence="9" id="KW-1185">Reference proteome</keyword>
<keyword evidence="4" id="KW-0479">Metal-binding</keyword>
<keyword evidence="5" id="KW-0460">Magnesium</keyword>
<dbReference type="SFLD" id="SFLDG01017">
    <property type="entry name" value="Polyprenyl_Transferase_Like"/>
    <property type="match status" value="1"/>
</dbReference>
<dbReference type="FunFam" id="1.10.600.10:FF:000001">
    <property type="entry name" value="Geranylgeranyl diphosphate synthase"/>
    <property type="match status" value="1"/>
</dbReference>
<dbReference type="PROSITE" id="PS00723">
    <property type="entry name" value="POLYPRENYL_SYNTHASE_1"/>
    <property type="match status" value="1"/>
</dbReference>
<dbReference type="SFLD" id="SFLDS00005">
    <property type="entry name" value="Isoprenoid_Synthase_Type_I"/>
    <property type="match status" value="1"/>
</dbReference>
<dbReference type="SUPFAM" id="SSF48576">
    <property type="entry name" value="Terpenoid synthases"/>
    <property type="match status" value="1"/>
</dbReference>
<evidence type="ECO:0000313" key="8">
    <source>
        <dbReference type="EMBL" id="SDN56168.1"/>
    </source>
</evidence>
<dbReference type="InterPro" id="IPR053378">
    <property type="entry name" value="Prenyl_diphosphate_synthase"/>
</dbReference>
<dbReference type="InterPro" id="IPR008949">
    <property type="entry name" value="Isoprenoid_synthase_dom_sf"/>
</dbReference>
<evidence type="ECO:0000256" key="2">
    <source>
        <dbReference type="ARBA" id="ARBA00006706"/>
    </source>
</evidence>
<dbReference type="GO" id="GO:0005737">
    <property type="term" value="C:cytoplasm"/>
    <property type="evidence" value="ECO:0007669"/>
    <property type="project" value="UniProtKB-ARBA"/>
</dbReference>
<dbReference type="CDD" id="cd00685">
    <property type="entry name" value="Trans_IPPS_HT"/>
    <property type="match status" value="1"/>
</dbReference>
<evidence type="ECO:0000313" key="9">
    <source>
        <dbReference type="Proteomes" id="UP000199602"/>
    </source>
</evidence>
<proteinExistence type="inferred from homology"/>
<dbReference type="InterPro" id="IPR000092">
    <property type="entry name" value="Polyprenyl_synt"/>
</dbReference>
<sequence length="308" mass="33904">MKPNKTCGNCSNNFFKKNLARWTDTINTHLTNILKKLSCPTELKKSVDYSLMAGGKRIRPILCLAWAEMLGLEKNKILNFACGLEFIHTYSLIHDDLPSMDNDDLRRGKPTNHKVFGEAMAILAGDALLTQSFELMANNPIKPNYILEAILQVSIAAGPQGMVGGQVLDLSLENQRQTSLSQIQEMHRLKTGALLEVACVSGAILAQEVGASKTDIKNASIYGRNIGLAFQIVDDILDVIGDENVLGKPVGSDIRQGKSTYPSLVGLEESYNLAQKIIQNALESLQNYKGNTKIFLEDLANYIIERAH</sequence>